<evidence type="ECO:0000313" key="3">
    <source>
        <dbReference type="Proteomes" id="UP000294927"/>
    </source>
</evidence>
<dbReference type="Gene3D" id="2.30.40.10">
    <property type="entry name" value="Urease, subunit C, domain 1"/>
    <property type="match status" value="1"/>
</dbReference>
<protein>
    <submittedName>
        <fullName evidence="2">Amidohydrolase family protein</fullName>
    </submittedName>
</protein>
<gene>
    <name evidence="2" type="ORF">CLV71_111340</name>
</gene>
<dbReference type="Gene3D" id="3.20.20.140">
    <property type="entry name" value="Metal-dependent hydrolases"/>
    <property type="match status" value="1"/>
</dbReference>
<organism evidence="2 3">
    <name type="scientific">Actinophytocola oryzae</name>
    <dbReference type="NCBI Taxonomy" id="502181"/>
    <lineage>
        <taxon>Bacteria</taxon>
        <taxon>Bacillati</taxon>
        <taxon>Actinomycetota</taxon>
        <taxon>Actinomycetes</taxon>
        <taxon>Pseudonocardiales</taxon>
        <taxon>Pseudonocardiaceae</taxon>
    </lineage>
</organism>
<evidence type="ECO:0000259" key="1">
    <source>
        <dbReference type="Pfam" id="PF01979"/>
    </source>
</evidence>
<dbReference type="Gene3D" id="3.40.50.10910">
    <property type="entry name" value="Amidohydrolase"/>
    <property type="match status" value="1"/>
</dbReference>
<keyword evidence="2" id="KW-0378">Hydrolase</keyword>
<dbReference type="InterPro" id="IPR006680">
    <property type="entry name" value="Amidohydro-rel"/>
</dbReference>
<dbReference type="Pfam" id="PF01979">
    <property type="entry name" value="Amidohydro_1"/>
    <property type="match status" value="1"/>
</dbReference>
<dbReference type="SUPFAM" id="SSF51338">
    <property type="entry name" value="Composite domain of metallo-dependent hydrolases"/>
    <property type="match status" value="1"/>
</dbReference>
<dbReference type="Proteomes" id="UP000294927">
    <property type="component" value="Unassembled WGS sequence"/>
</dbReference>
<dbReference type="AlphaFoldDB" id="A0A4R7VBE8"/>
<proteinExistence type="predicted"/>
<dbReference type="InterPro" id="IPR011059">
    <property type="entry name" value="Metal-dep_hydrolase_composite"/>
</dbReference>
<name>A0A4R7VBE8_9PSEU</name>
<dbReference type="PANTHER" id="PTHR43135:SF3">
    <property type="entry name" value="ALPHA-D-RIBOSE 1-METHYLPHOSPHONATE 5-TRIPHOSPHATE DIPHOSPHATASE"/>
    <property type="match status" value="1"/>
</dbReference>
<keyword evidence="3" id="KW-1185">Reference proteome</keyword>
<dbReference type="EMBL" id="SOCP01000011">
    <property type="protein sequence ID" value="TDV46380.1"/>
    <property type="molecule type" value="Genomic_DNA"/>
</dbReference>
<dbReference type="PANTHER" id="PTHR43135">
    <property type="entry name" value="ALPHA-D-RIBOSE 1-METHYLPHOSPHONATE 5-TRIPHOSPHATE DIPHOSPHATASE"/>
    <property type="match status" value="1"/>
</dbReference>
<accession>A0A4R7VBE8</accession>
<dbReference type="InterPro" id="IPR032466">
    <property type="entry name" value="Metal_Hydrolase"/>
</dbReference>
<comment type="caution">
    <text evidence="2">The sequence shown here is derived from an EMBL/GenBank/DDBJ whole genome shotgun (WGS) entry which is preliminary data.</text>
</comment>
<sequence>MCAASPPGTINAMDRNITRRSVIVTGASTALAGLLARPAVATPRPHGGTAFTNVTVIDPATARVVENTTVLVRGDTIVDVGGRVPADATIVDLRGRYLIPGLADMHAHAQAEGIDTGLYVANGVTTVREMAGSPLAHDWRTRIRAGTLLGPRFTIGSRIIDGLPSIWDPKWLDVVQIGDPTAARAAVREELGRGADFIKVYSRVPREAYRALAAEAHRQGVSFAGHCPDAVALEEAADLGQSSVEHMFWTPFETSSKEAEIRAEIRRIRLELGDYAGWFKAIHPLEWTAAHSYKRSKAKYLYAKLSRRRTRQVPTLAMHRGLDFARTVSLDDPRNRYLPESALAGQRLALQEFYLKDRLPSEDAEWAAMFDFRLRTVKDLHEAGVPLMTGTDTGTCAVWPGFSVHDELALFVEAGMSPMAALHASTAEPAAFLGTNTGRIAPDHKADLAILDANPLHDIRSTQRLSGVVVNGRYVDEAARQQILKEVEQTAAAMPAGAAVMTCPCHTG</sequence>
<dbReference type="InterPro" id="IPR051781">
    <property type="entry name" value="Metallo-dep_Hydrolase"/>
</dbReference>
<feature type="domain" description="Amidohydrolase-related" evidence="1">
    <location>
        <begin position="376"/>
        <end position="474"/>
    </location>
</feature>
<evidence type="ECO:0000313" key="2">
    <source>
        <dbReference type="EMBL" id="TDV46380.1"/>
    </source>
</evidence>
<dbReference type="OrthoDB" id="3189065at2"/>
<dbReference type="GO" id="GO:0016810">
    <property type="term" value="F:hydrolase activity, acting on carbon-nitrogen (but not peptide) bonds"/>
    <property type="evidence" value="ECO:0007669"/>
    <property type="project" value="InterPro"/>
</dbReference>
<reference evidence="2 3" key="1">
    <citation type="submission" date="2019-03" db="EMBL/GenBank/DDBJ databases">
        <title>Genomic Encyclopedia of Archaeal and Bacterial Type Strains, Phase II (KMG-II): from individual species to whole genera.</title>
        <authorList>
            <person name="Goeker M."/>
        </authorList>
    </citation>
    <scope>NUCLEOTIDE SEQUENCE [LARGE SCALE GENOMIC DNA]</scope>
    <source>
        <strain evidence="2 3">DSM 45499</strain>
    </source>
</reference>
<dbReference type="PROSITE" id="PS51318">
    <property type="entry name" value="TAT"/>
    <property type="match status" value="1"/>
</dbReference>
<dbReference type="SUPFAM" id="SSF51556">
    <property type="entry name" value="Metallo-dependent hydrolases"/>
    <property type="match status" value="1"/>
</dbReference>
<dbReference type="InterPro" id="IPR006311">
    <property type="entry name" value="TAT_signal"/>
</dbReference>